<evidence type="ECO:0000256" key="5">
    <source>
        <dbReference type="ARBA" id="ARBA00012670"/>
    </source>
</evidence>
<comment type="pathway">
    <text evidence="2">Glycan metabolism.</text>
</comment>
<sequence>MTEYYINASHKKNRINKEIYGHFSEHLGRCIYEGIYVGEHSDIPNVNGMRKDVVDALREIKVPVLRWPGGCFADEYHWMDGIGPKKQRKKMINTHWGGVIEDNSFGTHEYMELARQLGCETYINGNVGSGTVREMSEWIEYMTFGGVSPMADLRAQNGHPDPWKVDFFGVGNESWGCGGNMNPEYYANEYRRYQTYVRQYAVSDQEPSINNPELIRKIACGPNTDNIEWTETVLKTLFQHNMPAYHGLTDGLSLHYYTVPGSWEHKGSATDFDEKTYYTTLSKACYMDKLIRMHSGIMDKYDPEKKLGLIVDEWGTWYDVEPGTNPGFLYQQNTMRDAIVAGIHLNLFNQHSDRVKMTCIAQMVNVLQAVLLTDGDKLVRTPTYYVFDLFKAHQDATLVASHIETIPIGNEGDPVPNLSESASVDQDGRLQITITNLSCDTAYPIHTHLAGFKAGHVDAEILTGDIHAKNTFEQPDAVKKACFSDVTLTEDGLLFTIPACSVLHLTVEAPTAS</sequence>
<evidence type="ECO:0000256" key="4">
    <source>
        <dbReference type="ARBA" id="ARBA00011165"/>
    </source>
</evidence>
<dbReference type="Pfam" id="PF06964">
    <property type="entry name" value="Alpha-L-AF_C"/>
    <property type="match status" value="1"/>
</dbReference>
<gene>
    <name evidence="10" type="ORF">FYJ35_05655</name>
</gene>
<comment type="caution">
    <text evidence="10">The sequence shown here is derived from an EMBL/GenBank/DDBJ whole genome shotgun (WGS) entry which is preliminary data.</text>
</comment>
<dbReference type="PANTHER" id="PTHR43576:SF2">
    <property type="entry name" value="INTRACELLULAR EXO-ALPHA-L-ARABINOFURANOSIDASE 2"/>
    <property type="match status" value="1"/>
</dbReference>
<dbReference type="PANTHER" id="PTHR43576">
    <property type="entry name" value="ALPHA-L-ARABINOFURANOSIDASE C-RELATED"/>
    <property type="match status" value="1"/>
</dbReference>
<protein>
    <recommendedName>
        <fullName evidence="5">non-reducing end alpha-L-arabinofuranosidase</fullName>
        <ecNumber evidence="5">3.2.1.55</ecNumber>
    </recommendedName>
</protein>
<keyword evidence="7" id="KW-0119">Carbohydrate metabolism</keyword>
<dbReference type="EMBL" id="VULZ01000004">
    <property type="protein sequence ID" value="MSS14532.1"/>
    <property type="molecule type" value="Genomic_DNA"/>
</dbReference>
<feature type="domain" description="Alpha-L-arabinofuranosidase C-terminal" evidence="9">
    <location>
        <begin position="312"/>
        <end position="501"/>
    </location>
</feature>
<evidence type="ECO:0000256" key="7">
    <source>
        <dbReference type="ARBA" id="ARBA00023277"/>
    </source>
</evidence>
<comment type="similarity">
    <text evidence="3">Belongs to the glycosyl hydrolase 51 family.</text>
</comment>
<dbReference type="GO" id="GO:0000272">
    <property type="term" value="P:polysaccharide catabolic process"/>
    <property type="evidence" value="ECO:0007669"/>
    <property type="project" value="TreeGrafter"/>
</dbReference>
<dbReference type="GO" id="GO:0046373">
    <property type="term" value="P:L-arabinose metabolic process"/>
    <property type="evidence" value="ECO:0007669"/>
    <property type="project" value="InterPro"/>
</dbReference>
<dbReference type="SUPFAM" id="SSF51445">
    <property type="entry name" value="(Trans)glycosidases"/>
    <property type="match status" value="1"/>
</dbReference>
<proteinExistence type="inferred from homology"/>
<comment type="catalytic activity">
    <reaction evidence="1">
        <text>Hydrolysis of terminal non-reducing alpha-L-arabinofuranoside residues in alpha-L-arabinosides.</text>
        <dbReference type="EC" id="3.2.1.55"/>
    </reaction>
</comment>
<dbReference type="InterPro" id="IPR017853">
    <property type="entry name" value="GH"/>
</dbReference>
<dbReference type="InterPro" id="IPR055235">
    <property type="entry name" value="ASD1_cat"/>
</dbReference>
<dbReference type="Gene3D" id="3.20.20.80">
    <property type="entry name" value="Glycosidases"/>
    <property type="match status" value="1"/>
</dbReference>
<evidence type="ECO:0000256" key="2">
    <source>
        <dbReference type="ARBA" id="ARBA00004881"/>
    </source>
</evidence>
<comment type="subunit">
    <text evidence="4">Homohexamer; trimer of dimers.</text>
</comment>
<dbReference type="Gene3D" id="2.60.40.1180">
    <property type="entry name" value="Golgi alpha-mannosidase II"/>
    <property type="match status" value="1"/>
</dbReference>
<dbReference type="AlphaFoldDB" id="A0A6L5X7Y7"/>
<evidence type="ECO:0000256" key="3">
    <source>
        <dbReference type="ARBA" id="ARBA00007186"/>
    </source>
</evidence>
<dbReference type="RefSeq" id="WP_154524408.1">
    <property type="nucleotide sequence ID" value="NZ_VULZ01000004.1"/>
</dbReference>
<keyword evidence="8" id="KW-0326">Glycosidase</keyword>
<reference evidence="10 11" key="1">
    <citation type="submission" date="2019-08" db="EMBL/GenBank/DDBJ databases">
        <title>In-depth cultivation of the pig gut microbiome towards novel bacterial diversity and tailored functional studies.</title>
        <authorList>
            <person name="Wylensek D."/>
            <person name="Hitch T.C.A."/>
            <person name="Clavel T."/>
        </authorList>
    </citation>
    <scope>NUCLEOTIDE SEQUENCE [LARGE SCALE GENOMIC DNA]</scope>
    <source>
        <strain evidence="10 11">Oil+RF-744-WCA-WT-11</strain>
    </source>
</reference>
<name>A0A6L5X7Y7_9FIRM</name>
<dbReference type="InterPro" id="IPR013780">
    <property type="entry name" value="Glyco_hydro_b"/>
</dbReference>
<dbReference type="GO" id="GO:0046556">
    <property type="term" value="F:alpha-L-arabinofuranosidase activity"/>
    <property type="evidence" value="ECO:0007669"/>
    <property type="project" value="UniProtKB-EC"/>
</dbReference>
<dbReference type="InterPro" id="IPR010720">
    <property type="entry name" value="Alpha-L-AF_C"/>
</dbReference>
<evidence type="ECO:0000313" key="10">
    <source>
        <dbReference type="EMBL" id="MSS14532.1"/>
    </source>
</evidence>
<keyword evidence="6" id="KW-0378">Hydrolase</keyword>
<organism evidence="10 11">
    <name type="scientific">Porcincola intestinalis</name>
    <dbReference type="NCBI Taxonomy" id="2606632"/>
    <lineage>
        <taxon>Bacteria</taxon>
        <taxon>Bacillati</taxon>
        <taxon>Bacillota</taxon>
        <taxon>Clostridia</taxon>
        <taxon>Lachnospirales</taxon>
        <taxon>Lachnospiraceae</taxon>
        <taxon>Porcincola</taxon>
    </lineage>
</organism>
<dbReference type="SUPFAM" id="SSF51011">
    <property type="entry name" value="Glycosyl hydrolase domain"/>
    <property type="match status" value="1"/>
</dbReference>
<dbReference type="Pfam" id="PF22848">
    <property type="entry name" value="ASD1_dom"/>
    <property type="match status" value="1"/>
</dbReference>
<dbReference type="Proteomes" id="UP000481852">
    <property type="component" value="Unassembled WGS sequence"/>
</dbReference>
<evidence type="ECO:0000256" key="1">
    <source>
        <dbReference type="ARBA" id="ARBA00001462"/>
    </source>
</evidence>
<dbReference type="SMART" id="SM00813">
    <property type="entry name" value="Alpha-L-AF_C"/>
    <property type="match status" value="1"/>
</dbReference>
<evidence type="ECO:0000256" key="8">
    <source>
        <dbReference type="ARBA" id="ARBA00023295"/>
    </source>
</evidence>
<evidence type="ECO:0000259" key="9">
    <source>
        <dbReference type="SMART" id="SM00813"/>
    </source>
</evidence>
<dbReference type="EC" id="3.2.1.55" evidence="5"/>
<evidence type="ECO:0000256" key="6">
    <source>
        <dbReference type="ARBA" id="ARBA00022801"/>
    </source>
</evidence>
<evidence type="ECO:0000313" key="11">
    <source>
        <dbReference type="Proteomes" id="UP000481852"/>
    </source>
</evidence>
<accession>A0A6L5X7Y7</accession>
<keyword evidence="11" id="KW-1185">Reference proteome</keyword>